<gene>
    <name evidence="2" type="ORF">JKJ07_44800</name>
</gene>
<keyword evidence="1" id="KW-0472">Membrane</keyword>
<feature type="transmembrane region" description="Helical" evidence="1">
    <location>
        <begin position="41"/>
        <end position="64"/>
    </location>
</feature>
<dbReference type="EMBL" id="JAENHO010000019">
    <property type="protein sequence ID" value="MBL7261426.1"/>
    <property type="molecule type" value="Genomic_DNA"/>
</dbReference>
<dbReference type="Proteomes" id="UP000598996">
    <property type="component" value="Unassembled WGS sequence"/>
</dbReference>
<evidence type="ECO:0000313" key="3">
    <source>
        <dbReference type="Proteomes" id="UP000598996"/>
    </source>
</evidence>
<dbReference type="RefSeq" id="WP_202998191.1">
    <property type="nucleotide sequence ID" value="NZ_JAENHO010000019.1"/>
</dbReference>
<organism evidence="2 3">
    <name type="scientific">Paractinoplanes lichenicola</name>
    <dbReference type="NCBI Taxonomy" id="2802976"/>
    <lineage>
        <taxon>Bacteria</taxon>
        <taxon>Bacillati</taxon>
        <taxon>Actinomycetota</taxon>
        <taxon>Actinomycetes</taxon>
        <taxon>Micromonosporales</taxon>
        <taxon>Micromonosporaceae</taxon>
        <taxon>Paractinoplanes</taxon>
    </lineage>
</organism>
<evidence type="ECO:0000313" key="2">
    <source>
        <dbReference type="EMBL" id="MBL7261426.1"/>
    </source>
</evidence>
<feature type="transmembrane region" description="Helical" evidence="1">
    <location>
        <begin position="114"/>
        <end position="134"/>
    </location>
</feature>
<keyword evidence="1" id="KW-1133">Transmembrane helix</keyword>
<evidence type="ECO:0000256" key="1">
    <source>
        <dbReference type="SAM" id="Phobius"/>
    </source>
</evidence>
<keyword evidence="1" id="KW-0812">Transmembrane</keyword>
<protein>
    <submittedName>
        <fullName evidence="2">Uncharacterized protein</fullName>
    </submittedName>
</protein>
<proteinExistence type="predicted"/>
<feature type="transmembrane region" description="Helical" evidence="1">
    <location>
        <begin position="71"/>
        <end position="94"/>
    </location>
</feature>
<reference evidence="2 3" key="1">
    <citation type="submission" date="2021-01" db="EMBL/GenBank/DDBJ databases">
        <title>Actinoplanes sp. nov. LDG1-01 isolated from lichen.</title>
        <authorList>
            <person name="Saeng-In P."/>
            <person name="Phongsopitanun W."/>
            <person name="Kanchanasin P."/>
            <person name="Yuki M."/>
            <person name="Kudo T."/>
            <person name="Ohkuma M."/>
            <person name="Tanasupawat S."/>
        </authorList>
    </citation>
    <scope>NUCLEOTIDE SEQUENCE [LARGE SCALE GENOMIC DNA]</scope>
    <source>
        <strain evidence="2 3">LDG1-01</strain>
    </source>
</reference>
<accession>A0ABS1W3W1</accession>
<sequence>MGGTGGDELTAAYRDWRLVVRQPTASGEPVVVRVERSQPSLALLLAVLFWLAGALLGVGIVRLLRGVGGWGVLGVALLAPHTALVSIYLVMGMVETRGTGPFPLPWAPIMDGAVRPLTVLGALLAFGGLTGSLVMRRRTGRPEAAVG</sequence>
<comment type="caution">
    <text evidence="2">The sequence shown here is derived from an EMBL/GenBank/DDBJ whole genome shotgun (WGS) entry which is preliminary data.</text>
</comment>
<keyword evidence="3" id="KW-1185">Reference proteome</keyword>
<name>A0ABS1W3W1_9ACTN</name>